<dbReference type="EMBL" id="BPLR01007711">
    <property type="protein sequence ID" value="GIY19062.1"/>
    <property type="molecule type" value="Genomic_DNA"/>
</dbReference>
<dbReference type="AlphaFoldDB" id="A0AAV4RG18"/>
<comment type="caution">
    <text evidence="1">The sequence shown here is derived from an EMBL/GenBank/DDBJ whole genome shotgun (WGS) entry which is preliminary data.</text>
</comment>
<proteinExistence type="predicted"/>
<sequence length="161" mass="17121">MERVGESQKGGDNIVFFCCGFDSARFVTVAVICSIGVAGSIEKGVRGNARLQSRFPSSAVAPISGSNYRLRNNRGWKGGSRKGGDDSVFCCGFDSAHFVIVAVICFIAVPGSIQKGVRARFSSFAGSRGGSEKQQFQASNYLAPGVLLSRRFRLEHSNSAG</sequence>
<name>A0AAV4RG18_CAEEX</name>
<evidence type="ECO:0000313" key="1">
    <source>
        <dbReference type="EMBL" id="GIY19062.1"/>
    </source>
</evidence>
<reference evidence="1 2" key="1">
    <citation type="submission" date="2021-06" db="EMBL/GenBank/DDBJ databases">
        <title>Caerostris extrusa draft genome.</title>
        <authorList>
            <person name="Kono N."/>
            <person name="Arakawa K."/>
        </authorList>
    </citation>
    <scope>NUCLEOTIDE SEQUENCE [LARGE SCALE GENOMIC DNA]</scope>
</reference>
<gene>
    <name evidence="1" type="ORF">CEXT_20881</name>
</gene>
<evidence type="ECO:0000313" key="2">
    <source>
        <dbReference type="Proteomes" id="UP001054945"/>
    </source>
</evidence>
<keyword evidence="2" id="KW-1185">Reference proteome</keyword>
<accession>A0AAV4RG18</accession>
<organism evidence="1 2">
    <name type="scientific">Caerostris extrusa</name>
    <name type="common">Bark spider</name>
    <name type="synonym">Caerostris bankana</name>
    <dbReference type="NCBI Taxonomy" id="172846"/>
    <lineage>
        <taxon>Eukaryota</taxon>
        <taxon>Metazoa</taxon>
        <taxon>Ecdysozoa</taxon>
        <taxon>Arthropoda</taxon>
        <taxon>Chelicerata</taxon>
        <taxon>Arachnida</taxon>
        <taxon>Araneae</taxon>
        <taxon>Araneomorphae</taxon>
        <taxon>Entelegynae</taxon>
        <taxon>Araneoidea</taxon>
        <taxon>Araneidae</taxon>
        <taxon>Caerostris</taxon>
    </lineage>
</organism>
<dbReference type="Proteomes" id="UP001054945">
    <property type="component" value="Unassembled WGS sequence"/>
</dbReference>
<protein>
    <submittedName>
        <fullName evidence="1">Uncharacterized protein</fullName>
    </submittedName>
</protein>